<dbReference type="eggNOG" id="ENOG502QSV4">
    <property type="taxonomic scope" value="Eukaryota"/>
</dbReference>
<reference evidence="3" key="2">
    <citation type="submission" date="2009-11" db="EMBL/GenBank/DDBJ databases">
        <title>The Genome Sequence of Allomyces macrogynus strain ATCC 38327.</title>
        <authorList>
            <consortium name="The Broad Institute Genome Sequencing Platform"/>
            <person name="Russ C."/>
            <person name="Cuomo C."/>
            <person name="Shea T."/>
            <person name="Young S.K."/>
            <person name="Zeng Q."/>
            <person name="Koehrsen M."/>
            <person name="Haas B."/>
            <person name="Borodovsky M."/>
            <person name="Guigo R."/>
            <person name="Alvarado L."/>
            <person name="Berlin A."/>
            <person name="Borenstein D."/>
            <person name="Chen Z."/>
            <person name="Engels R."/>
            <person name="Freedman E."/>
            <person name="Gellesch M."/>
            <person name="Goldberg J."/>
            <person name="Griggs A."/>
            <person name="Gujja S."/>
            <person name="Heiman D."/>
            <person name="Hepburn T."/>
            <person name="Howarth C."/>
            <person name="Jen D."/>
            <person name="Larson L."/>
            <person name="Lewis B."/>
            <person name="Mehta T."/>
            <person name="Park D."/>
            <person name="Pearson M."/>
            <person name="Roberts A."/>
            <person name="Saif S."/>
            <person name="Shenoy N."/>
            <person name="Sisk P."/>
            <person name="Stolte C."/>
            <person name="Sykes S."/>
            <person name="Walk T."/>
            <person name="White J."/>
            <person name="Yandava C."/>
            <person name="Burger G."/>
            <person name="Gray M.W."/>
            <person name="Holland P.W.H."/>
            <person name="King N."/>
            <person name="Lang F.B.F."/>
            <person name="Roger A.J."/>
            <person name="Ruiz-Trillo I."/>
            <person name="Lander E."/>
            <person name="Nusbaum C."/>
        </authorList>
    </citation>
    <scope>NUCLEOTIDE SEQUENCE [LARGE SCALE GENOMIC DNA]</scope>
    <source>
        <strain evidence="3">ATCC 38327</strain>
    </source>
</reference>
<dbReference type="Proteomes" id="UP000054350">
    <property type="component" value="Unassembled WGS sequence"/>
</dbReference>
<evidence type="ECO:0000256" key="1">
    <source>
        <dbReference type="SAM" id="MobiDB-lite"/>
    </source>
</evidence>
<dbReference type="PANTHER" id="PTHR23052:SF1">
    <property type="entry name" value="AXONEMAL DYNEIN LIGHT CHAIN DOMAIN-CONTAINING PROTEIN 1"/>
    <property type="match status" value="1"/>
</dbReference>
<dbReference type="InterPro" id="IPR052845">
    <property type="entry name" value="Axonemal_dynein_LC_domain"/>
</dbReference>
<feature type="compositionally biased region" description="Basic and acidic residues" evidence="1">
    <location>
        <begin position="814"/>
        <end position="836"/>
    </location>
</feature>
<gene>
    <name evidence="2" type="ORF">AMAG_01495</name>
</gene>
<accession>A0A0L0RZM6</accession>
<protein>
    <submittedName>
        <fullName evidence="2">Uncharacterized protein</fullName>
    </submittedName>
</protein>
<organism evidence="2 3">
    <name type="scientific">Allomyces macrogynus (strain ATCC 38327)</name>
    <name type="common">Allomyces javanicus var. macrogynus</name>
    <dbReference type="NCBI Taxonomy" id="578462"/>
    <lineage>
        <taxon>Eukaryota</taxon>
        <taxon>Fungi</taxon>
        <taxon>Fungi incertae sedis</taxon>
        <taxon>Blastocladiomycota</taxon>
        <taxon>Blastocladiomycetes</taxon>
        <taxon>Blastocladiales</taxon>
        <taxon>Blastocladiaceae</taxon>
        <taxon>Allomyces</taxon>
    </lineage>
</organism>
<feature type="region of interest" description="Disordered" evidence="1">
    <location>
        <begin position="437"/>
        <end position="456"/>
    </location>
</feature>
<feature type="compositionally biased region" description="Low complexity" evidence="1">
    <location>
        <begin position="978"/>
        <end position="994"/>
    </location>
</feature>
<feature type="region of interest" description="Disordered" evidence="1">
    <location>
        <begin position="101"/>
        <end position="121"/>
    </location>
</feature>
<feature type="region of interest" description="Disordered" evidence="1">
    <location>
        <begin position="875"/>
        <end position="902"/>
    </location>
</feature>
<feature type="region of interest" description="Disordered" evidence="1">
    <location>
        <begin position="1"/>
        <end position="43"/>
    </location>
</feature>
<evidence type="ECO:0000313" key="2">
    <source>
        <dbReference type="EMBL" id="KNE55605.1"/>
    </source>
</evidence>
<dbReference type="OrthoDB" id="1927454at2759"/>
<proteinExistence type="predicted"/>
<dbReference type="EMBL" id="GG745329">
    <property type="protein sequence ID" value="KNE55605.1"/>
    <property type="molecule type" value="Genomic_DNA"/>
</dbReference>
<feature type="compositionally biased region" description="Gly residues" evidence="1">
    <location>
        <begin position="957"/>
        <end position="972"/>
    </location>
</feature>
<feature type="compositionally biased region" description="Low complexity" evidence="1">
    <location>
        <begin position="875"/>
        <end position="885"/>
    </location>
</feature>
<feature type="region of interest" description="Disordered" evidence="1">
    <location>
        <begin position="785"/>
        <end position="842"/>
    </location>
</feature>
<reference evidence="2 3" key="1">
    <citation type="submission" date="2009-11" db="EMBL/GenBank/DDBJ databases">
        <title>Annotation of Allomyces macrogynus ATCC 38327.</title>
        <authorList>
            <consortium name="The Broad Institute Genome Sequencing Platform"/>
            <person name="Russ C."/>
            <person name="Cuomo C."/>
            <person name="Burger G."/>
            <person name="Gray M.W."/>
            <person name="Holland P.W.H."/>
            <person name="King N."/>
            <person name="Lang F.B.F."/>
            <person name="Roger A.J."/>
            <person name="Ruiz-Trillo I."/>
            <person name="Young S.K."/>
            <person name="Zeng Q."/>
            <person name="Gargeya S."/>
            <person name="Fitzgerald M."/>
            <person name="Haas B."/>
            <person name="Abouelleil A."/>
            <person name="Alvarado L."/>
            <person name="Arachchi H.M."/>
            <person name="Berlin A."/>
            <person name="Chapman S.B."/>
            <person name="Gearin G."/>
            <person name="Goldberg J."/>
            <person name="Griggs A."/>
            <person name="Gujja S."/>
            <person name="Hansen M."/>
            <person name="Heiman D."/>
            <person name="Howarth C."/>
            <person name="Larimer J."/>
            <person name="Lui A."/>
            <person name="MacDonald P.J.P."/>
            <person name="McCowen C."/>
            <person name="Montmayeur A."/>
            <person name="Murphy C."/>
            <person name="Neiman D."/>
            <person name="Pearson M."/>
            <person name="Priest M."/>
            <person name="Roberts A."/>
            <person name="Saif S."/>
            <person name="Shea T."/>
            <person name="Sisk P."/>
            <person name="Stolte C."/>
            <person name="Sykes S."/>
            <person name="Wortman J."/>
            <person name="Nusbaum C."/>
            <person name="Birren B."/>
        </authorList>
    </citation>
    <scope>NUCLEOTIDE SEQUENCE [LARGE SCALE GENOMIC DNA]</scope>
    <source>
        <strain evidence="2 3">ATCC 38327</strain>
    </source>
</reference>
<evidence type="ECO:0000313" key="3">
    <source>
        <dbReference type="Proteomes" id="UP000054350"/>
    </source>
</evidence>
<dbReference type="PANTHER" id="PTHR23052">
    <property type="entry name" value="AXONEMAL DYNEIN LIGHT CHAIN DOMAIN-CONTAINING PROTEIN 1"/>
    <property type="match status" value="1"/>
</dbReference>
<keyword evidence="3" id="KW-1185">Reference proteome</keyword>
<dbReference type="AlphaFoldDB" id="A0A0L0RZM6"/>
<name>A0A0L0RZM6_ALLM3</name>
<sequence>MSHLPQALLDDLPKLDDLDLATASSRRRRPNNGKDKSRAKPPFHQLAPILEALDPDPSSGYADANAPGTGGLVAAHHVPDAAGRSSFDLSDPSGMLTATGVNFAGRVSPSPPGTGGSMHGSHLHLPAAASSLMPAAAQVQASRKEVVALRDSMHAMLAKLGASDVHHEYPTEIRALLRLAEDEHVIYDTVFKEMVRQVTLHMIERGEILGDLRARYANMFAQIPKTVKNVYSDLVAQRTINKRLAAEILRTRDAMHVLADHLTAIKRSDAMIAEQGPDAERSLLEILAHTEHVDETLAEYHNLYRLQRQRLEQSLRHVEAEKKVWVDAATHLALRIGSEHGLPDVAILQKYEYGRVRAVNHIISIMADQFRADVAAMEAMIEDWMAKLIARARDVEREDAKCLNVLAKTMREVRMLHSSLDLDADVGANDEHFNGGAGGAAGMGRRPSAVPHGRGKGGAAAAAAAAANANHGTTAVQWDDPILQPADPAEVKTVEKARLLSLYEAKSIKDSLKKWLDHVNTVSVRYTSDRDEHIMNDLSTLQKSLDGWISAASTILRKNEKSTSGDLYVQLQEKLAEIKSDLESWIMRLKGKASGDDGVAGQVISLQNQLEDKYSVYSSRDNSKPLNGNERVMLSEALVAWNDQLSLLTAILASNANGEEKRLPMVVESWLGKLVDQLATDSELRSDQNVKLHNTMVRWMVHLLIKTGRQVPDESWDRELDEIEIEVNAVNERLIQDCGDAELLSDDRKDLRLVTRSYCDAWMYTAKRLLETEKQAGMIQIQRRQSQLGGLGSNPATPGTAPMRPGTTMSELAPIRDDVVPDDRDPDADTKEDLRASRRASFHAHSTVPLSLSVIANSPALQDMMTSRELDVLTGSASAGRGASRPSLAATPSPARGMTAPRRLAEMEDARDVGSDEILEFDSFYLDAGREGHGSYPDLMNVPTVPRSEESPMFASGNGGSGSGGGMPGAGSGKPALAPASTSSRIASRRSSVM</sequence>
<feature type="region of interest" description="Disordered" evidence="1">
    <location>
        <begin position="937"/>
        <end position="994"/>
    </location>
</feature>
<dbReference type="VEuPathDB" id="FungiDB:AMAG_01495"/>